<evidence type="ECO:0000313" key="3">
    <source>
        <dbReference type="Proteomes" id="UP000257109"/>
    </source>
</evidence>
<dbReference type="Pfam" id="PF04937">
    <property type="entry name" value="DUF659"/>
    <property type="match status" value="1"/>
</dbReference>
<dbReference type="PANTHER" id="PTHR32166:SF74">
    <property type="entry name" value="OS05G0256350 PROTEIN"/>
    <property type="match status" value="1"/>
</dbReference>
<organism evidence="2 3">
    <name type="scientific">Mucuna pruriens</name>
    <name type="common">Velvet bean</name>
    <name type="synonym">Dolichos pruriens</name>
    <dbReference type="NCBI Taxonomy" id="157652"/>
    <lineage>
        <taxon>Eukaryota</taxon>
        <taxon>Viridiplantae</taxon>
        <taxon>Streptophyta</taxon>
        <taxon>Embryophyta</taxon>
        <taxon>Tracheophyta</taxon>
        <taxon>Spermatophyta</taxon>
        <taxon>Magnoliopsida</taxon>
        <taxon>eudicotyledons</taxon>
        <taxon>Gunneridae</taxon>
        <taxon>Pentapetalae</taxon>
        <taxon>rosids</taxon>
        <taxon>fabids</taxon>
        <taxon>Fabales</taxon>
        <taxon>Fabaceae</taxon>
        <taxon>Papilionoideae</taxon>
        <taxon>50 kb inversion clade</taxon>
        <taxon>NPAAA clade</taxon>
        <taxon>indigoferoid/millettioid clade</taxon>
        <taxon>Phaseoleae</taxon>
        <taxon>Mucuna</taxon>
    </lineage>
</organism>
<dbReference type="AlphaFoldDB" id="A0A371GE40"/>
<proteinExistence type="predicted"/>
<dbReference type="STRING" id="157652.A0A371GE40"/>
<dbReference type="EMBL" id="QJKJ01005837">
    <property type="protein sequence ID" value="RDX88801.1"/>
    <property type="molecule type" value="Genomic_DNA"/>
</dbReference>
<protein>
    <recommendedName>
        <fullName evidence="1">DUF659 domain-containing protein</fullName>
    </recommendedName>
</protein>
<gene>
    <name evidence="2" type="ORF">CR513_29550</name>
</gene>
<name>A0A371GE40_MUCPR</name>
<dbReference type="PANTHER" id="PTHR32166">
    <property type="entry name" value="OSJNBA0013A04.12 PROTEIN"/>
    <property type="match status" value="1"/>
</dbReference>
<dbReference type="InterPro" id="IPR007021">
    <property type="entry name" value="DUF659"/>
</dbReference>
<reference evidence="2" key="1">
    <citation type="submission" date="2018-05" db="EMBL/GenBank/DDBJ databases">
        <title>Draft genome of Mucuna pruriens seed.</title>
        <authorList>
            <person name="Nnadi N.E."/>
            <person name="Vos R."/>
            <person name="Hasami M.H."/>
            <person name="Devisetty U.K."/>
            <person name="Aguiy J.C."/>
        </authorList>
    </citation>
    <scope>NUCLEOTIDE SEQUENCE [LARGE SCALE GENOMIC DNA]</scope>
    <source>
        <strain evidence="2">JCA_2017</strain>
    </source>
</reference>
<keyword evidence="3" id="KW-1185">Reference proteome</keyword>
<comment type="caution">
    <text evidence="2">The sequence shown here is derived from an EMBL/GenBank/DDBJ whole genome shotgun (WGS) entry which is preliminary data.</text>
</comment>
<dbReference type="Proteomes" id="UP000257109">
    <property type="component" value="Unassembled WGS sequence"/>
</dbReference>
<dbReference type="OrthoDB" id="1427999at2759"/>
<feature type="domain" description="DUF659" evidence="1">
    <location>
        <begin position="138"/>
        <end position="243"/>
    </location>
</feature>
<evidence type="ECO:0000313" key="2">
    <source>
        <dbReference type="EMBL" id="RDX88801.1"/>
    </source>
</evidence>
<evidence type="ECO:0000259" key="1">
    <source>
        <dbReference type="Pfam" id="PF04937"/>
    </source>
</evidence>
<accession>A0A371GE40</accession>
<feature type="non-terminal residue" evidence="2">
    <location>
        <position position="1"/>
    </location>
</feature>
<sequence>MTRHNKRKKLAHNLKELLKYGKKRLFQLGKKNWFKLKKKKKKSGKILVRNQRKNNTNVKGPMDLLFFKKPKETIQLRKTKRQTSINDIFHKESRARTIQYIACFFLGMEFHSMCYDKKCFKLIIEAVSNYSSHVKPLSYHELKVPLLKMELEYTRNLLKGHAEEQIKYGCSIISYGWMDRKNKILINFLVNFSLGTMFVKSVDVFEYLKTEGKICEFLSSFAEEVGKKNVIQVVTNIDNNYVMVTFTSYKTKIILDDVDIKIIGYIWKPLVALNTMRKFTNKVFKQTFIQTNPKSKLVRHGVTRYMHKQKANIRRMFISNK</sequence>